<evidence type="ECO:0000313" key="1">
    <source>
        <dbReference type="EMBL" id="OZC11873.1"/>
    </source>
</evidence>
<gene>
    <name evidence="1" type="ORF">X798_01054</name>
</gene>
<name>A0A238C342_9BILA</name>
<accession>A0A238C342</accession>
<protein>
    <submittedName>
        <fullName evidence="1">Uncharacterized protein</fullName>
    </submittedName>
</protein>
<dbReference type="AlphaFoldDB" id="A0A238C342"/>
<dbReference type="Proteomes" id="UP000242913">
    <property type="component" value="Unassembled WGS sequence"/>
</dbReference>
<keyword evidence="2" id="KW-1185">Reference proteome</keyword>
<sequence length="34" mass="3882">MDECVAQIGFIFKFENLLRCANITFCPISQISKT</sequence>
<reference evidence="1 2" key="1">
    <citation type="submission" date="2015-12" db="EMBL/GenBank/DDBJ databases">
        <title>Draft genome of the nematode, Onchocerca flexuosa.</title>
        <authorList>
            <person name="Mitreva M."/>
        </authorList>
    </citation>
    <scope>NUCLEOTIDE SEQUENCE [LARGE SCALE GENOMIC DNA]</scope>
    <source>
        <strain evidence="1">Red Deer</strain>
    </source>
</reference>
<dbReference type="EMBL" id="KZ269979">
    <property type="protein sequence ID" value="OZC11873.1"/>
    <property type="molecule type" value="Genomic_DNA"/>
</dbReference>
<feature type="non-terminal residue" evidence="1">
    <location>
        <position position="34"/>
    </location>
</feature>
<evidence type="ECO:0000313" key="2">
    <source>
        <dbReference type="Proteomes" id="UP000242913"/>
    </source>
</evidence>
<proteinExistence type="predicted"/>
<organism evidence="1 2">
    <name type="scientific">Onchocerca flexuosa</name>
    <dbReference type="NCBI Taxonomy" id="387005"/>
    <lineage>
        <taxon>Eukaryota</taxon>
        <taxon>Metazoa</taxon>
        <taxon>Ecdysozoa</taxon>
        <taxon>Nematoda</taxon>
        <taxon>Chromadorea</taxon>
        <taxon>Rhabditida</taxon>
        <taxon>Spirurina</taxon>
        <taxon>Spiruromorpha</taxon>
        <taxon>Filarioidea</taxon>
        <taxon>Onchocercidae</taxon>
        <taxon>Onchocerca</taxon>
    </lineage>
</organism>